<dbReference type="GO" id="GO:0008237">
    <property type="term" value="F:metallopeptidase activity"/>
    <property type="evidence" value="ECO:0007669"/>
    <property type="project" value="InterPro"/>
</dbReference>
<dbReference type="Proteomes" id="UP000664277">
    <property type="component" value="Unassembled WGS sequence"/>
</dbReference>
<dbReference type="InterPro" id="IPR051463">
    <property type="entry name" value="Peptidase_U62_metallo"/>
</dbReference>
<dbReference type="InterPro" id="IPR045569">
    <property type="entry name" value="Metalloprtase-TldD/E_C"/>
</dbReference>
<feature type="signal peptide" evidence="3">
    <location>
        <begin position="1"/>
        <end position="35"/>
    </location>
</feature>
<comment type="similarity">
    <text evidence="1">Belongs to the peptidase U62 family.</text>
</comment>
<feature type="region of interest" description="Disordered" evidence="2">
    <location>
        <begin position="38"/>
        <end position="71"/>
    </location>
</feature>
<name>A0A8J7PDN0_9BACT</name>
<feature type="domain" description="Metalloprotease TldD/E C-terminal" evidence="4">
    <location>
        <begin position="353"/>
        <end position="597"/>
    </location>
</feature>
<dbReference type="AlphaFoldDB" id="A0A8J7PDN0"/>
<sequence length="619" mass="68009">MELRKRTVRRFVCRSVSLALLSNVMLLSVFPAAYAQSAPSQGSDKSAAAATKETAAPKASDGVASADSASKKEPDSAVIKAMQAELERSMAKLKHAAAAPLYFLSYSVYDVKNISMMGSYGALAYDQDDRSRRLYVELRVGDKKLDNTHQLRAHLQASPPLAFGHGSYGGGSFPLEDDADAIRTRLWDATDSAFKRAQVDYMKVKTNKDVRVEEEDASDDFSEATKQVHFEPPINVDIDRKAWADRLRKSSAIFKEYGEINDSSVNLSIEQARRYMVNSDGSMLEDNMKSLRITAEASAIAKDGMVVRLFDGIEATKPEELPSQETIDAMVRKLAKAVVDLRNAPPAQPFVGPAILNSKAAGVFFHEVLGHRVEGHRQKDESEGRTFAQKVGEQIMPPFMFVYDDPTRDTMGEKPLVGNYKFDDEGVPAQRVQLVDKGVLRGFLMGRSPIRNFAASNGHGRCTPGSAPVARQGNLIVDSSKRVPYAKLRAMLIQEAKAQHKPYGLVIDEISGGFTITQNYMPQSYSLLPLRVTRVYADGRPDELTRGVNIVGTPLSSLERILCAAKDDDTFNGRCGAESGWVPVSATSPSLLVKTIELEKEYKQQDQPPILPPPAIEGR</sequence>
<dbReference type="GO" id="GO:0006508">
    <property type="term" value="P:proteolysis"/>
    <property type="evidence" value="ECO:0007669"/>
    <property type="project" value="InterPro"/>
</dbReference>
<evidence type="ECO:0000313" key="6">
    <source>
        <dbReference type="Proteomes" id="UP000664277"/>
    </source>
</evidence>
<evidence type="ECO:0000256" key="2">
    <source>
        <dbReference type="SAM" id="MobiDB-lite"/>
    </source>
</evidence>
<feature type="compositionally biased region" description="Low complexity" evidence="2">
    <location>
        <begin position="47"/>
        <end position="68"/>
    </location>
</feature>
<keyword evidence="3" id="KW-0732">Signal</keyword>
<dbReference type="InterPro" id="IPR036059">
    <property type="entry name" value="TldD/PmbA_sf"/>
</dbReference>
<accession>A0A8J7PDN0</accession>
<evidence type="ECO:0000256" key="3">
    <source>
        <dbReference type="SAM" id="SignalP"/>
    </source>
</evidence>
<dbReference type="PANTHER" id="PTHR30624">
    <property type="entry name" value="UNCHARACTERIZED PROTEIN TLDD AND PMBA"/>
    <property type="match status" value="1"/>
</dbReference>
<protein>
    <recommendedName>
        <fullName evidence="4">Metalloprotease TldD/E C-terminal domain-containing protein</fullName>
    </recommendedName>
</protein>
<comment type="caution">
    <text evidence="5">The sequence shown here is derived from an EMBL/GenBank/DDBJ whole genome shotgun (WGS) entry which is preliminary data.</text>
</comment>
<dbReference type="SUPFAM" id="SSF111283">
    <property type="entry name" value="Putative modulator of DNA gyrase, PmbA/TldD"/>
    <property type="match status" value="1"/>
</dbReference>
<feature type="chain" id="PRO_5035259950" description="Metalloprotease TldD/E C-terminal domain-containing protein" evidence="3">
    <location>
        <begin position="36"/>
        <end position="619"/>
    </location>
</feature>
<dbReference type="EMBL" id="JAFLCK010000018">
    <property type="protein sequence ID" value="MBN8661256.1"/>
    <property type="molecule type" value="Genomic_DNA"/>
</dbReference>
<proteinExistence type="inferred from homology"/>
<reference evidence="5" key="1">
    <citation type="submission" date="2021-02" db="EMBL/GenBank/DDBJ databases">
        <title>Genome-Resolved Metagenomics of a Microbial Community Performing Photosynthetic Biological Nutrient Removal.</title>
        <authorList>
            <person name="Mcdaniel E.A."/>
        </authorList>
    </citation>
    <scope>NUCLEOTIDE SEQUENCE</scope>
    <source>
        <strain evidence="5">UWPOB_OBS1</strain>
    </source>
</reference>
<evidence type="ECO:0000313" key="5">
    <source>
        <dbReference type="EMBL" id="MBN8661256.1"/>
    </source>
</evidence>
<organism evidence="5 6">
    <name type="scientific">Candidatus Obscuribacter phosphatis</name>
    <dbReference type="NCBI Taxonomy" id="1906157"/>
    <lineage>
        <taxon>Bacteria</taxon>
        <taxon>Bacillati</taxon>
        <taxon>Candidatus Melainabacteria</taxon>
        <taxon>Candidatus Obscuribacterales</taxon>
        <taxon>Candidatus Obscuribacteraceae</taxon>
        <taxon>Candidatus Obscuribacter</taxon>
    </lineage>
</organism>
<dbReference type="Pfam" id="PF19289">
    <property type="entry name" value="PmbA_TldD_3rd"/>
    <property type="match status" value="1"/>
</dbReference>
<evidence type="ECO:0000259" key="4">
    <source>
        <dbReference type="Pfam" id="PF19289"/>
    </source>
</evidence>
<evidence type="ECO:0000256" key="1">
    <source>
        <dbReference type="ARBA" id="ARBA00005836"/>
    </source>
</evidence>
<dbReference type="GO" id="GO:0005829">
    <property type="term" value="C:cytosol"/>
    <property type="evidence" value="ECO:0007669"/>
    <property type="project" value="TreeGrafter"/>
</dbReference>
<gene>
    <name evidence="5" type="ORF">J0M35_12890</name>
</gene>
<dbReference type="PANTHER" id="PTHR30624:SF0">
    <property type="entry name" value="METALLOPROTEASE SLR0863"/>
    <property type="match status" value="1"/>
</dbReference>